<feature type="compositionally biased region" description="Low complexity" evidence="2">
    <location>
        <begin position="580"/>
        <end position="592"/>
    </location>
</feature>
<evidence type="ECO:0000313" key="3">
    <source>
        <dbReference type="EMBL" id="KRF98277.1"/>
    </source>
</evidence>
<feature type="coiled-coil region" evidence="1">
    <location>
        <begin position="358"/>
        <end position="534"/>
    </location>
</feature>
<feature type="region of interest" description="Disordered" evidence="2">
    <location>
        <begin position="579"/>
        <end position="608"/>
    </location>
</feature>
<dbReference type="Gene3D" id="1.20.58.60">
    <property type="match status" value="1"/>
</dbReference>
<keyword evidence="4" id="KW-1185">Reference proteome</keyword>
<accession>A0A0Q9X0N1</accession>
<sequence>MINHESINTCHDYKKIARWINDQVVRTDKLKHFNRHLGKLIQSLNDSETKEHCCFYEKLTMSRIFENINKLANETARPNKELGKDLDQILKMIKNLLSKDMKTCCEQLYEALIKLELNFQKQLNDLKKSTEQNNENRNQQRDKLKKEQTELEKQIKDLSSHLVNMEKQVKDNESTATNCCNKSEDKIKQLNDTIQAERKAIEDEANNLKNQINHLTENQSEQNNSINNATQTVNSRTESIESALKKCELSETASDQLKNSSVLEKRIQELEDITKILSDRISNNGSITPVCQKIEEDMLQFRNLTAKLQKVQKKGNEYLQNKVQKLENQMEISKGCCDKIQKLEDNAIKIRNDITTMNTSYNEHIKGLESRLEELKNRLDEALMKVSKENDSKNGNDRNELSQSIKDLQQQLNDAKNELKQISHHKNETEAQIELFIENCNKKFSELNNSIIAEVKANNELIEEFEIRLDKIDERLKHQNHSMLDLVKRINHLETHLEILNKNIARVQELQNRKDDLQKLIKDELNKIANLQAQVSACVVKCKKMNQVDDLIDRIEDLEKIAKNCPHTTQKPKIVLEKSTTTTAKPATPATTTRKRNRRPSGVIGGAHDAAEKWGDDWLKKTRRTKVEFNQYGN</sequence>
<dbReference type="STRING" id="7260.A0A0Q9X0N1"/>
<feature type="compositionally biased region" description="Basic and acidic residues" evidence="2">
    <location>
        <begin position="138"/>
        <end position="151"/>
    </location>
</feature>
<evidence type="ECO:0000256" key="2">
    <source>
        <dbReference type="SAM" id="MobiDB-lite"/>
    </source>
</evidence>
<feature type="region of interest" description="Disordered" evidence="2">
    <location>
        <begin position="128"/>
        <end position="151"/>
    </location>
</feature>
<name>A0A0Q9X0N1_DROWI</name>
<proteinExistence type="predicted"/>
<dbReference type="SMR" id="A0A0Q9X0N1"/>
<evidence type="ECO:0000256" key="1">
    <source>
        <dbReference type="SAM" id="Coils"/>
    </source>
</evidence>
<keyword evidence="1" id="KW-0175">Coiled coil</keyword>
<dbReference type="OrthoDB" id="7869924at2759"/>
<gene>
    <name evidence="3" type="primary">Dwil\GK27389</name>
    <name evidence="3" type="ORF">Dwil_GK27389</name>
</gene>
<reference evidence="3 4" key="1">
    <citation type="journal article" date="2007" name="Nature">
        <title>Evolution of genes and genomes on the Drosophila phylogeny.</title>
        <authorList>
            <consortium name="Drosophila 12 Genomes Consortium"/>
            <person name="Clark A.G."/>
            <person name="Eisen M.B."/>
            <person name="Smith D.R."/>
            <person name="Bergman C.M."/>
            <person name="Oliver B."/>
            <person name="Markow T.A."/>
            <person name="Kaufman T.C."/>
            <person name="Kellis M."/>
            <person name="Gelbart W."/>
            <person name="Iyer V.N."/>
            <person name="Pollard D.A."/>
            <person name="Sackton T.B."/>
            <person name="Larracuente A.M."/>
            <person name="Singh N.D."/>
            <person name="Abad J.P."/>
            <person name="Abt D.N."/>
            <person name="Adryan B."/>
            <person name="Aguade M."/>
            <person name="Akashi H."/>
            <person name="Anderson W.W."/>
            <person name="Aquadro C.F."/>
            <person name="Ardell D.H."/>
            <person name="Arguello R."/>
            <person name="Artieri C.G."/>
            <person name="Barbash D.A."/>
            <person name="Barker D."/>
            <person name="Barsanti P."/>
            <person name="Batterham P."/>
            <person name="Batzoglou S."/>
            <person name="Begun D."/>
            <person name="Bhutkar A."/>
            <person name="Blanco E."/>
            <person name="Bosak S.A."/>
            <person name="Bradley R.K."/>
            <person name="Brand A.D."/>
            <person name="Brent M.R."/>
            <person name="Brooks A.N."/>
            <person name="Brown R.H."/>
            <person name="Butlin R.K."/>
            <person name="Caggese C."/>
            <person name="Calvi B.R."/>
            <person name="Bernardo de Carvalho A."/>
            <person name="Caspi A."/>
            <person name="Castrezana S."/>
            <person name="Celniker S.E."/>
            <person name="Chang J.L."/>
            <person name="Chapple C."/>
            <person name="Chatterji S."/>
            <person name="Chinwalla A."/>
            <person name="Civetta A."/>
            <person name="Clifton S.W."/>
            <person name="Comeron J.M."/>
            <person name="Costello J.C."/>
            <person name="Coyne J.A."/>
            <person name="Daub J."/>
            <person name="David R.G."/>
            <person name="Delcher A.L."/>
            <person name="Delehaunty K."/>
            <person name="Do C.B."/>
            <person name="Ebling H."/>
            <person name="Edwards K."/>
            <person name="Eickbush T."/>
            <person name="Evans J.D."/>
            <person name="Filipski A."/>
            <person name="Findeiss S."/>
            <person name="Freyhult E."/>
            <person name="Fulton L."/>
            <person name="Fulton R."/>
            <person name="Garcia A.C."/>
            <person name="Gardiner A."/>
            <person name="Garfield D.A."/>
            <person name="Garvin B.E."/>
            <person name="Gibson G."/>
            <person name="Gilbert D."/>
            <person name="Gnerre S."/>
            <person name="Godfrey J."/>
            <person name="Good R."/>
            <person name="Gotea V."/>
            <person name="Gravely B."/>
            <person name="Greenberg A.J."/>
            <person name="Griffiths-Jones S."/>
            <person name="Gross S."/>
            <person name="Guigo R."/>
            <person name="Gustafson E.A."/>
            <person name="Haerty W."/>
            <person name="Hahn M.W."/>
            <person name="Halligan D.L."/>
            <person name="Halpern A.L."/>
            <person name="Halter G.M."/>
            <person name="Han M.V."/>
            <person name="Heger A."/>
            <person name="Hillier L."/>
            <person name="Hinrichs A.S."/>
            <person name="Holmes I."/>
            <person name="Hoskins R.A."/>
            <person name="Hubisz M.J."/>
            <person name="Hultmark D."/>
            <person name="Huntley M.A."/>
            <person name="Jaffe D.B."/>
            <person name="Jagadeeshan S."/>
            <person name="Jeck W.R."/>
            <person name="Johnson J."/>
            <person name="Jones C.D."/>
            <person name="Jordan W.C."/>
            <person name="Karpen G.H."/>
            <person name="Kataoka E."/>
            <person name="Keightley P.D."/>
            <person name="Kheradpour P."/>
            <person name="Kirkness E.F."/>
            <person name="Koerich L.B."/>
            <person name="Kristiansen K."/>
            <person name="Kudrna D."/>
            <person name="Kulathinal R.J."/>
            <person name="Kumar S."/>
            <person name="Kwok R."/>
            <person name="Lander E."/>
            <person name="Langley C.H."/>
            <person name="Lapoint R."/>
            <person name="Lazzaro B.P."/>
            <person name="Lee S.J."/>
            <person name="Levesque L."/>
            <person name="Li R."/>
            <person name="Lin C.F."/>
            <person name="Lin M.F."/>
            <person name="Lindblad-Toh K."/>
            <person name="Llopart A."/>
            <person name="Long M."/>
            <person name="Low L."/>
            <person name="Lozovsky E."/>
            <person name="Lu J."/>
            <person name="Luo M."/>
            <person name="Machado C.A."/>
            <person name="Makalowski W."/>
            <person name="Marzo M."/>
            <person name="Matsuda M."/>
            <person name="Matzkin L."/>
            <person name="McAllister B."/>
            <person name="McBride C.S."/>
            <person name="McKernan B."/>
            <person name="McKernan K."/>
            <person name="Mendez-Lago M."/>
            <person name="Minx P."/>
            <person name="Mollenhauer M.U."/>
            <person name="Montooth K."/>
            <person name="Mount S.M."/>
            <person name="Mu X."/>
            <person name="Myers E."/>
            <person name="Negre B."/>
            <person name="Newfeld S."/>
            <person name="Nielsen R."/>
            <person name="Noor M.A."/>
            <person name="O'Grady P."/>
            <person name="Pachter L."/>
            <person name="Papaceit M."/>
            <person name="Parisi M.J."/>
            <person name="Parisi M."/>
            <person name="Parts L."/>
            <person name="Pedersen J.S."/>
            <person name="Pesole G."/>
            <person name="Phillippy A.M."/>
            <person name="Ponting C.P."/>
            <person name="Pop M."/>
            <person name="Porcelli D."/>
            <person name="Powell J.R."/>
            <person name="Prohaska S."/>
            <person name="Pruitt K."/>
            <person name="Puig M."/>
            <person name="Quesneville H."/>
            <person name="Ram K.R."/>
            <person name="Rand D."/>
            <person name="Rasmussen M.D."/>
            <person name="Reed L.K."/>
            <person name="Reenan R."/>
            <person name="Reily A."/>
            <person name="Remington K.A."/>
            <person name="Rieger T.T."/>
            <person name="Ritchie M.G."/>
            <person name="Robin C."/>
            <person name="Rogers Y.H."/>
            <person name="Rohde C."/>
            <person name="Rozas J."/>
            <person name="Rubenfield M.J."/>
            <person name="Ruiz A."/>
            <person name="Russo S."/>
            <person name="Salzberg S.L."/>
            <person name="Sanchez-Gracia A."/>
            <person name="Saranga D.J."/>
            <person name="Sato H."/>
            <person name="Schaeffer S.W."/>
            <person name="Schatz M.C."/>
            <person name="Schlenke T."/>
            <person name="Schwartz R."/>
            <person name="Segarra C."/>
            <person name="Singh R.S."/>
            <person name="Sirot L."/>
            <person name="Sirota M."/>
            <person name="Sisneros N.B."/>
            <person name="Smith C.D."/>
            <person name="Smith T.F."/>
            <person name="Spieth J."/>
            <person name="Stage D.E."/>
            <person name="Stark A."/>
            <person name="Stephan W."/>
            <person name="Strausberg R.L."/>
            <person name="Strempel S."/>
            <person name="Sturgill D."/>
            <person name="Sutton G."/>
            <person name="Sutton G.G."/>
            <person name="Tao W."/>
            <person name="Teichmann S."/>
            <person name="Tobari Y.N."/>
            <person name="Tomimura Y."/>
            <person name="Tsolas J.M."/>
            <person name="Valente V.L."/>
            <person name="Venter E."/>
            <person name="Venter J.C."/>
            <person name="Vicario S."/>
            <person name="Vieira F.G."/>
            <person name="Vilella A.J."/>
            <person name="Villasante A."/>
            <person name="Walenz B."/>
            <person name="Wang J."/>
            <person name="Wasserman M."/>
            <person name="Watts T."/>
            <person name="Wilson D."/>
            <person name="Wilson R.K."/>
            <person name="Wing R.A."/>
            <person name="Wolfner M.F."/>
            <person name="Wong A."/>
            <person name="Wong G.K."/>
            <person name="Wu C.I."/>
            <person name="Wu G."/>
            <person name="Yamamoto D."/>
            <person name="Yang H.P."/>
            <person name="Yang S.P."/>
            <person name="Yorke J.A."/>
            <person name="Yoshida K."/>
            <person name="Zdobnov E."/>
            <person name="Zhang P."/>
            <person name="Zhang Y."/>
            <person name="Zimin A.V."/>
            <person name="Baldwin J."/>
            <person name="Abdouelleil A."/>
            <person name="Abdulkadir J."/>
            <person name="Abebe A."/>
            <person name="Abera B."/>
            <person name="Abreu J."/>
            <person name="Acer S.C."/>
            <person name="Aftuck L."/>
            <person name="Alexander A."/>
            <person name="An P."/>
            <person name="Anderson E."/>
            <person name="Anderson S."/>
            <person name="Arachi H."/>
            <person name="Azer M."/>
            <person name="Bachantsang P."/>
            <person name="Barry A."/>
            <person name="Bayul T."/>
            <person name="Berlin A."/>
            <person name="Bessette D."/>
            <person name="Bloom T."/>
            <person name="Blye J."/>
            <person name="Boguslavskiy L."/>
            <person name="Bonnet C."/>
            <person name="Boukhgalter B."/>
            <person name="Bourzgui I."/>
            <person name="Brown A."/>
            <person name="Cahill P."/>
            <person name="Channer S."/>
            <person name="Cheshatsang Y."/>
            <person name="Chuda L."/>
            <person name="Citroen M."/>
            <person name="Collymore A."/>
            <person name="Cooke P."/>
            <person name="Costello M."/>
            <person name="D'Aco K."/>
            <person name="Daza R."/>
            <person name="De Haan G."/>
            <person name="DeGray S."/>
            <person name="DeMaso C."/>
            <person name="Dhargay N."/>
            <person name="Dooley K."/>
            <person name="Dooley E."/>
            <person name="Doricent M."/>
            <person name="Dorje P."/>
            <person name="Dorjee K."/>
            <person name="Dupes A."/>
            <person name="Elong R."/>
            <person name="Falk J."/>
            <person name="Farina A."/>
            <person name="Faro S."/>
            <person name="Ferguson D."/>
            <person name="Fisher S."/>
            <person name="Foley C.D."/>
            <person name="Franke A."/>
            <person name="Friedrich D."/>
            <person name="Gadbois L."/>
            <person name="Gearin G."/>
            <person name="Gearin C.R."/>
            <person name="Giannoukos G."/>
            <person name="Goode T."/>
            <person name="Graham J."/>
            <person name="Grandbois E."/>
            <person name="Grewal S."/>
            <person name="Gyaltsen K."/>
            <person name="Hafez N."/>
            <person name="Hagos B."/>
            <person name="Hall J."/>
            <person name="Henson C."/>
            <person name="Hollinger A."/>
            <person name="Honan T."/>
            <person name="Huard M.D."/>
            <person name="Hughes L."/>
            <person name="Hurhula B."/>
            <person name="Husby M.E."/>
            <person name="Kamat A."/>
            <person name="Kanga B."/>
            <person name="Kashin S."/>
            <person name="Khazanovich D."/>
            <person name="Kisner P."/>
            <person name="Lance K."/>
            <person name="Lara M."/>
            <person name="Lee W."/>
            <person name="Lennon N."/>
            <person name="Letendre F."/>
            <person name="LeVine R."/>
            <person name="Lipovsky A."/>
            <person name="Liu X."/>
            <person name="Liu J."/>
            <person name="Liu S."/>
            <person name="Lokyitsang T."/>
            <person name="Lokyitsang Y."/>
            <person name="Lubonja R."/>
            <person name="Lui A."/>
            <person name="MacDonald P."/>
            <person name="Magnisalis V."/>
            <person name="Maru K."/>
            <person name="Matthews C."/>
            <person name="McCusker W."/>
            <person name="McDonough S."/>
            <person name="Mehta T."/>
            <person name="Meldrim J."/>
            <person name="Meneus L."/>
            <person name="Mihai O."/>
            <person name="Mihalev A."/>
            <person name="Mihova T."/>
            <person name="Mittelman R."/>
            <person name="Mlenga V."/>
            <person name="Montmayeur A."/>
            <person name="Mulrain L."/>
            <person name="Navidi A."/>
            <person name="Naylor J."/>
            <person name="Negash T."/>
            <person name="Nguyen T."/>
            <person name="Nguyen N."/>
            <person name="Nicol R."/>
            <person name="Norbu C."/>
            <person name="Norbu N."/>
            <person name="Novod N."/>
            <person name="O'Neill B."/>
            <person name="Osman S."/>
            <person name="Markiewicz E."/>
            <person name="Oyono O.L."/>
            <person name="Patti C."/>
            <person name="Phunkhang P."/>
            <person name="Pierre F."/>
            <person name="Priest M."/>
            <person name="Raghuraman S."/>
            <person name="Rege F."/>
            <person name="Reyes R."/>
            <person name="Rise C."/>
            <person name="Rogov P."/>
            <person name="Ross K."/>
            <person name="Ryan E."/>
            <person name="Settipalli S."/>
            <person name="Shea T."/>
            <person name="Sherpa N."/>
            <person name="Shi L."/>
            <person name="Shih D."/>
            <person name="Sparrow T."/>
            <person name="Spaulding J."/>
            <person name="Stalker J."/>
            <person name="Stange-Thomann N."/>
            <person name="Stavropoulos S."/>
            <person name="Stone C."/>
            <person name="Strader C."/>
            <person name="Tesfaye S."/>
            <person name="Thomson T."/>
            <person name="Thoulutsang Y."/>
            <person name="Thoulutsang D."/>
            <person name="Topham K."/>
            <person name="Topping I."/>
            <person name="Tsamla T."/>
            <person name="Vassiliev H."/>
            <person name="Vo A."/>
            <person name="Wangchuk T."/>
            <person name="Wangdi T."/>
            <person name="Weiand M."/>
            <person name="Wilkinson J."/>
            <person name="Wilson A."/>
            <person name="Yadav S."/>
            <person name="Young G."/>
            <person name="Yu Q."/>
            <person name="Zembek L."/>
            <person name="Zhong D."/>
            <person name="Zimmer A."/>
            <person name="Zwirko Z."/>
            <person name="Jaffe D.B."/>
            <person name="Alvarez P."/>
            <person name="Brockman W."/>
            <person name="Butler J."/>
            <person name="Chin C."/>
            <person name="Gnerre S."/>
            <person name="Grabherr M."/>
            <person name="Kleber M."/>
            <person name="Mauceli E."/>
            <person name="MacCallum I."/>
        </authorList>
    </citation>
    <scope>NUCLEOTIDE SEQUENCE [LARGE SCALE GENOMIC DNA]</scope>
    <source>
        <strain evidence="4">Tucson 14030-0811.24</strain>
    </source>
</reference>
<dbReference type="AlphaFoldDB" id="A0A0Q9X0N1"/>
<dbReference type="InParanoid" id="A0A0Q9X0N1"/>
<protein>
    <submittedName>
        <fullName evidence="3">Uncharacterized protein</fullName>
    </submittedName>
</protein>
<dbReference type="Proteomes" id="UP000007798">
    <property type="component" value="Unassembled WGS sequence"/>
</dbReference>
<organism evidence="3 4">
    <name type="scientific">Drosophila willistoni</name>
    <name type="common">Fruit fly</name>
    <dbReference type="NCBI Taxonomy" id="7260"/>
    <lineage>
        <taxon>Eukaryota</taxon>
        <taxon>Metazoa</taxon>
        <taxon>Ecdysozoa</taxon>
        <taxon>Arthropoda</taxon>
        <taxon>Hexapoda</taxon>
        <taxon>Insecta</taxon>
        <taxon>Pterygota</taxon>
        <taxon>Neoptera</taxon>
        <taxon>Endopterygota</taxon>
        <taxon>Diptera</taxon>
        <taxon>Brachycera</taxon>
        <taxon>Muscomorpha</taxon>
        <taxon>Ephydroidea</taxon>
        <taxon>Drosophilidae</taxon>
        <taxon>Drosophila</taxon>
        <taxon>Sophophora</taxon>
    </lineage>
</organism>
<evidence type="ECO:0000313" key="4">
    <source>
        <dbReference type="Proteomes" id="UP000007798"/>
    </source>
</evidence>
<dbReference type="EMBL" id="CH963852">
    <property type="protein sequence ID" value="KRF98277.1"/>
    <property type="molecule type" value="Genomic_DNA"/>
</dbReference>